<organism evidence="2 3">
    <name type="scientific">Devosia nanyangense</name>
    <dbReference type="NCBI Taxonomy" id="1228055"/>
    <lineage>
        <taxon>Bacteria</taxon>
        <taxon>Pseudomonadati</taxon>
        <taxon>Pseudomonadota</taxon>
        <taxon>Alphaproteobacteria</taxon>
        <taxon>Hyphomicrobiales</taxon>
        <taxon>Devosiaceae</taxon>
        <taxon>Devosia</taxon>
    </lineage>
</organism>
<accession>A0A933NXT5</accession>
<dbReference type="GO" id="GO:0005886">
    <property type="term" value="C:plasma membrane"/>
    <property type="evidence" value="ECO:0007669"/>
    <property type="project" value="TreeGrafter"/>
</dbReference>
<protein>
    <submittedName>
        <fullName evidence="2">Bile acid:sodium symporter</fullName>
    </submittedName>
</protein>
<dbReference type="Gene3D" id="1.20.1530.20">
    <property type="match status" value="1"/>
</dbReference>
<dbReference type="AlphaFoldDB" id="A0A933NXT5"/>
<evidence type="ECO:0000256" key="1">
    <source>
        <dbReference type="SAM" id="Phobius"/>
    </source>
</evidence>
<dbReference type="PANTHER" id="PTHR18640:SF5">
    <property type="entry name" value="SODIUM_BILE ACID COTRANSPORTER 7"/>
    <property type="match status" value="1"/>
</dbReference>
<dbReference type="Proteomes" id="UP000782610">
    <property type="component" value="Unassembled WGS sequence"/>
</dbReference>
<keyword evidence="1" id="KW-0472">Membrane</keyword>
<dbReference type="PIRSF" id="PIRSF026166">
    <property type="entry name" value="UCP026166"/>
    <property type="match status" value="1"/>
</dbReference>
<keyword evidence="1" id="KW-1133">Transmembrane helix</keyword>
<dbReference type="InterPro" id="IPR038770">
    <property type="entry name" value="Na+/solute_symporter_sf"/>
</dbReference>
<dbReference type="EMBL" id="JACRAF010000015">
    <property type="protein sequence ID" value="MBI4920948.1"/>
    <property type="molecule type" value="Genomic_DNA"/>
</dbReference>
<feature type="transmembrane region" description="Helical" evidence="1">
    <location>
        <begin position="229"/>
        <end position="250"/>
    </location>
</feature>
<dbReference type="Pfam" id="PF13593">
    <property type="entry name" value="SBF_like"/>
    <property type="match status" value="1"/>
</dbReference>
<dbReference type="PANTHER" id="PTHR18640">
    <property type="entry name" value="SOLUTE CARRIER FAMILY 10 MEMBER 7"/>
    <property type="match status" value="1"/>
</dbReference>
<feature type="transmembrane region" description="Helical" evidence="1">
    <location>
        <begin position="104"/>
        <end position="124"/>
    </location>
</feature>
<feature type="transmembrane region" description="Helical" evidence="1">
    <location>
        <begin position="131"/>
        <end position="154"/>
    </location>
</feature>
<comment type="caution">
    <text evidence="2">The sequence shown here is derived from an EMBL/GenBank/DDBJ whole genome shotgun (WGS) entry which is preliminary data.</text>
</comment>
<evidence type="ECO:0000313" key="2">
    <source>
        <dbReference type="EMBL" id="MBI4920948.1"/>
    </source>
</evidence>
<proteinExistence type="predicted"/>
<feature type="transmembrane region" description="Helical" evidence="1">
    <location>
        <begin position="166"/>
        <end position="188"/>
    </location>
</feature>
<name>A0A933NXT5_9HYPH</name>
<feature type="transmembrane region" description="Helical" evidence="1">
    <location>
        <begin position="39"/>
        <end position="58"/>
    </location>
</feature>
<feature type="transmembrane region" description="Helical" evidence="1">
    <location>
        <begin position="293"/>
        <end position="315"/>
    </location>
</feature>
<dbReference type="InterPro" id="IPR016833">
    <property type="entry name" value="Put_Na-Bile_cotransptr"/>
</dbReference>
<sequence length="324" mass="34767">MTIRGFTIDGFLLALAAVVLAAILLPALGATGGVLHIDWIATYGVAGVFFLYGLTLAPEKLRQGAANWRVHVTVQLATFVLFPVLVLVVLAFFPNLPEPVATGFFYLAALPSTVSSSVAMTSLARGNVPTAIFNATLSSLLGVFLTPILMAWYASTTGAALPLLPAITKVVLLVLLPIVVGQIARHWLERWANRHIKAIRLTDRAIILAIVFNSFSDSMREGIWTGHDATLVIGMCAGVIGLFFVVYGLLQIPCRLLGLDREDTIACLFCGSKKSLATGVPLAKLLFGSVPTLGLIIAPIMLYHFFQLIIVSVIANRYARRAPA</sequence>
<gene>
    <name evidence="2" type="ORF">HY834_04310</name>
</gene>
<reference evidence="2" key="1">
    <citation type="submission" date="2020-07" db="EMBL/GenBank/DDBJ databases">
        <title>Huge and variable diversity of episymbiotic CPR bacteria and DPANN archaea in groundwater ecosystems.</title>
        <authorList>
            <person name="He C.Y."/>
            <person name="Keren R."/>
            <person name="Whittaker M."/>
            <person name="Farag I.F."/>
            <person name="Doudna J."/>
            <person name="Cate J.H.D."/>
            <person name="Banfield J.F."/>
        </authorList>
    </citation>
    <scope>NUCLEOTIDE SEQUENCE</scope>
    <source>
        <strain evidence="2">NC_groundwater_1586_Pr3_B-0.1um_66_15</strain>
    </source>
</reference>
<evidence type="ECO:0000313" key="3">
    <source>
        <dbReference type="Proteomes" id="UP000782610"/>
    </source>
</evidence>
<keyword evidence="1" id="KW-0812">Transmembrane</keyword>
<feature type="transmembrane region" description="Helical" evidence="1">
    <location>
        <begin position="70"/>
        <end position="92"/>
    </location>
</feature>